<dbReference type="InterPro" id="IPR045055">
    <property type="entry name" value="DNA2/NAM7-like"/>
</dbReference>
<dbReference type="Gene3D" id="3.40.50.300">
    <property type="entry name" value="P-loop containing nucleotide triphosphate hydrolases"/>
    <property type="match status" value="1"/>
</dbReference>
<protein>
    <recommendedName>
        <fullName evidence="1">DNA2/NAM7 helicase helicase domain-containing protein</fullName>
    </recommendedName>
</protein>
<feature type="domain" description="DNA2/NAM7 helicase helicase" evidence="1">
    <location>
        <begin position="235"/>
        <end position="306"/>
    </location>
</feature>
<dbReference type="STRING" id="869754.A0A1A0HKA6"/>
<dbReference type="GO" id="GO:0005737">
    <property type="term" value="C:cytoplasm"/>
    <property type="evidence" value="ECO:0007669"/>
    <property type="project" value="TreeGrafter"/>
</dbReference>
<gene>
    <name evidence="2" type="ORF">METBIDRAFT_30712</name>
</gene>
<evidence type="ECO:0000313" key="2">
    <source>
        <dbReference type="EMBL" id="OBA24436.1"/>
    </source>
</evidence>
<organism evidence="2 3">
    <name type="scientific">Metschnikowia bicuspidata var. bicuspidata NRRL YB-4993</name>
    <dbReference type="NCBI Taxonomy" id="869754"/>
    <lineage>
        <taxon>Eukaryota</taxon>
        <taxon>Fungi</taxon>
        <taxon>Dikarya</taxon>
        <taxon>Ascomycota</taxon>
        <taxon>Saccharomycotina</taxon>
        <taxon>Pichiomycetes</taxon>
        <taxon>Metschnikowiaceae</taxon>
        <taxon>Metschnikowia</taxon>
    </lineage>
</organism>
<evidence type="ECO:0000313" key="3">
    <source>
        <dbReference type="Proteomes" id="UP000092555"/>
    </source>
</evidence>
<evidence type="ECO:0000259" key="1">
    <source>
        <dbReference type="Pfam" id="PF13086"/>
    </source>
</evidence>
<dbReference type="GO" id="GO:0003724">
    <property type="term" value="F:RNA helicase activity"/>
    <property type="evidence" value="ECO:0007669"/>
    <property type="project" value="TreeGrafter"/>
</dbReference>
<accession>A0A1A0HKA6</accession>
<dbReference type="Pfam" id="PF13086">
    <property type="entry name" value="AAA_11"/>
    <property type="match status" value="1"/>
</dbReference>
<dbReference type="OrthoDB" id="6513042at2759"/>
<dbReference type="GeneID" id="30028665"/>
<sequence length="330" mass="37447">MADNNRTWYCIVTSSEIEQSGSKNYKDYFSSENPSFLKVDVQLFHFNVDSLPVKADVSKLKILPASVPLSRMFKALAEIKKSDFRDIILGKSMVTRSLDEVIPDLVHDRSRKSKLVQSILKNPVTIVPKVQNVTSEDATLEVVKELLENRIHPILVVSTSNVILDKIAQKMLPTYKNSIVRIVASTKEFQYNRGHKILSVCLHNMVYDAMSPRIKSFIRKMRDTKSSLSWSEYRDMKSAQIPHFSRILSERDVIFTTPVSAGSPYFKDYTKKPIVVMDDASQSSEVSTLIPLLLSGVLRFVFIGEPRDTGTFSQVPDMSFSHFQKVLNGM</sequence>
<dbReference type="InterPro" id="IPR027417">
    <property type="entry name" value="P-loop_NTPase"/>
</dbReference>
<dbReference type="RefSeq" id="XP_018714917.1">
    <property type="nucleotide sequence ID" value="XM_018855689.1"/>
</dbReference>
<proteinExistence type="predicted"/>
<dbReference type="AlphaFoldDB" id="A0A1A0HKA6"/>
<keyword evidence="3" id="KW-1185">Reference proteome</keyword>
<dbReference type="EMBL" id="LXTC01000001">
    <property type="protein sequence ID" value="OBA24436.1"/>
    <property type="molecule type" value="Genomic_DNA"/>
</dbReference>
<reference evidence="2 3" key="1">
    <citation type="submission" date="2016-05" db="EMBL/GenBank/DDBJ databases">
        <title>Comparative genomics of biotechnologically important yeasts.</title>
        <authorList>
            <consortium name="DOE Joint Genome Institute"/>
            <person name="Riley R."/>
            <person name="Haridas S."/>
            <person name="Wolfe K.H."/>
            <person name="Lopes M.R."/>
            <person name="Hittinger C.T."/>
            <person name="Goker M."/>
            <person name="Salamov A."/>
            <person name="Wisecaver J."/>
            <person name="Long T.M."/>
            <person name="Aerts A.L."/>
            <person name="Barry K."/>
            <person name="Choi C."/>
            <person name="Clum A."/>
            <person name="Coughlan A.Y."/>
            <person name="Deshpande S."/>
            <person name="Douglass A.P."/>
            <person name="Hanson S.J."/>
            <person name="Klenk H.-P."/>
            <person name="LaButti K."/>
            <person name="Lapidus A."/>
            <person name="Lindquist E."/>
            <person name="Lipzen A."/>
            <person name="Meier-kolthoff J.P."/>
            <person name="Ohm R.A."/>
            <person name="Otillar R.P."/>
            <person name="Pangilinan J."/>
            <person name="Peng Y."/>
            <person name="Rokas A."/>
            <person name="Rosa C.A."/>
            <person name="Scheuner C."/>
            <person name="Sibirny A.A."/>
            <person name="Slot J.C."/>
            <person name="Stielow J.B."/>
            <person name="Sun H."/>
            <person name="Kurtzman C.P."/>
            <person name="Blackwell M."/>
            <person name="Grigoriev I.V."/>
            <person name="Jeffries T.W."/>
        </authorList>
    </citation>
    <scope>NUCLEOTIDE SEQUENCE [LARGE SCALE GENOMIC DNA]</scope>
    <source>
        <strain evidence="2 3">NRRL YB-4993</strain>
    </source>
</reference>
<comment type="caution">
    <text evidence="2">The sequence shown here is derived from an EMBL/GenBank/DDBJ whole genome shotgun (WGS) entry which is preliminary data.</text>
</comment>
<name>A0A1A0HKA6_9ASCO</name>
<dbReference type="PANTHER" id="PTHR10887">
    <property type="entry name" value="DNA2/NAM7 HELICASE FAMILY"/>
    <property type="match status" value="1"/>
</dbReference>
<dbReference type="PANTHER" id="PTHR10887:SF317">
    <property type="entry name" value="ATP-DEPENDENT RNA HELICASE ECM32-RELATED"/>
    <property type="match status" value="1"/>
</dbReference>
<dbReference type="Proteomes" id="UP000092555">
    <property type="component" value="Unassembled WGS sequence"/>
</dbReference>
<dbReference type="GO" id="GO:0000184">
    <property type="term" value="P:nuclear-transcribed mRNA catabolic process, nonsense-mediated decay"/>
    <property type="evidence" value="ECO:0007669"/>
    <property type="project" value="TreeGrafter"/>
</dbReference>
<dbReference type="InterPro" id="IPR041677">
    <property type="entry name" value="DNA2/NAM7_AAA_11"/>
</dbReference>